<dbReference type="FunFam" id="3.30.70.1250:FF:000001">
    <property type="entry name" value="Phosphopentomutase"/>
    <property type="match status" value="1"/>
</dbReference>
<feature type="binding site" evidence="6">
    <location>
        <position position="289"/>
    </location>
    <ligand>
        <name>Mn(2+)</name>
        <dbReference type="ChEBI" id="CHEBI:29035"/>
        <label>2</label>
    </ligand>
</feature>
<evidence type="ECO:0000256" key="6">
    <source>
        <dbReference type="HAMAP-Rule" id="MF_00740"/>
    </source>
</evidence>
<reference evidence="9 10" key="1">
    <citation type="submission" date="2019-01" db="EMBL/GenBank/DDBJ databases">
        <title>Weissella sp. nov., a novel lactic acid bacterium isolated from animal feces.</title>
        <authorList>
            <person name="Wang L.-T."/>
        </authorList>
    </citation>
    <scope>NUCLEOTIDE SEQUENCE [LARGE SCALE GENOMIC DNA]</scope>
    <source>
        <strain evidence="9 10">8H-2</strain>
    </source>
</reference>
<feature type="domain" description="Metalloenzyme" evidence="8">
    <location>
        <begin position="3"/>
        <end position="381"/>
    </location>
</feature>
<comment type="function">
    <text evidence="6">Isomerase that catalyzes the conversion of deoxy-ribose 1-phosphate (dRib-1-P) and ribose 1-phosphate (Rib-1-P) to deoxy-ribose 5-phosphate (dRib-5-P) and ribose 5-phosphate (Rib-5-P), respectively.</text>
</comment>
<organism evidence="9 10">
    <name type="scientific">Weissella muntiaci</name>
    <dbReference type="NCBI Taxonomy" id="2508881"/>
    <lineage>
        <taxon>Bacteria</taxon>
        <taxon>Bacillati</taxon>
        <taxon>Bacillota</taxon>
        <taxon>Bacilli</taxon>
        <taxon>Lactobacillales</taxon>
        <taxon>Lactobacillaceae</taxon>
        <taxon>Weissella</taxon>
    </lineage>
</organism>
<evidence type="ECO:0000313" key="10">
    <source>
        <dbReference type="Proteomes" id="UP000371977"/>
    </source>
</evidence>
<dbReference type="SUPFAM" id="SSF143856">
    <property type="entry name" value="DeoB insert domain-like"/>
    <property type="match status" value="1"/>
</dbReference>
<evidence type="ECO:0000256" key="3">
    <source>
        <dbReference type="ARBA" id="ARBA00022723"/>
    </source>
</evidence>
<keyword evidence="3 6" id="KW-0479">Metal-binding</keyword>
<evidence type="ECO:0000256" key="2">
    <source>
        <dbReference type="ARBA" id="ARBA00022490"/>
    </source>
</evidence>
<dbReference type="Pfam" id="PF01676">
    <property type="entry name" value="Metalloenzyme"/>
    <property type="match status" value="1"/>
</dbReference>
<dbReference type="Gene3D" id="3.30.70.1250">
    <property type="entry name" value="Phosphopentomutase"/>
    <property type="match status" value="1"/>
</dbReference>
<dbReference type="OrthoDB" id="9769930at2"/>
<feature type="binding site" evidence="6">
    <location>
        <position position="330"/>
    </location>
    <ligand>
        <name>Mn(2+)</name>
        <dbReference type="ChEBI" id="CHEBI:29035"/>
        <label>1</label>
    </ligand>
</feature>
<dbReference type="PANTHER" id="PTHR21110">
    <property type="entry name" value="PHOSPHOPENTOMUTASE"/>
    <property type="match status" value="1"/>
</dbReference>
<dbReference type="GO" id="GO:0030145">
    <property type="term" value="F:manganese ion binding"/>
    <property type="evidence" value="ECO:0007669"/>
    <property type="project" value="UniProtKB-UniRule"/>
</dbReference>
<dbReference type="InterPro" id="IPR024052">
    <property type="entry name" value="Phosphopentomutase_DeoB_cap_sf"/>
</dbReference>
<dbReference type="Proteomes" id="UP000371977">
    <property type="component" value="Unassembled WGS sequence"/>
</dbReference>
<dbReference type="InterPro" id="IPR010045">
    <property type="entry name" value="DeoB"/>
</dbReference>
<dbReference type="GO" id="GO:0043094">
    <property type="term" value="P:metabolic compound salvage"/>
    <property type="evidence" value="ECO:0007669"/>
    <property type="project" value="UniProtKB-UniRule"/>
</dbReference>
<keyword evidence="4 6" id="KW-0464">Manganese</keyword>
<evidence type="ECO:0000313" key="9">
    <source>
        <dbReference type="EMBL" id="TYC48950.1"/>
    </source>
</evidence>
<keyword evidence="5 6" id="KW-0413">Isomerase</keyword>
<evidence type="ECO:0000259" key="8">
    <source>
        <dbReference type="Pfam" id="PF01676"/>
    </source>
</evidence>
<dbReference type="PANTHER" id="PTHR21110:SF0">
    <property type="entry name" value="PHOSPHOPENTOMUTASE"/>
    <property type="match status" value="1"/>
</dbReference>
<protein>
    <recommendedName>
        <fullName evidence="6 7">Phosphopentomutase</fullName>
        <ecNumber evidence="6 7">5.4.2.7</ecNumber>
    </recommendedName>
    <alternativeName>
        <fullName evidence="6">Phosphodeoxyribomutase</fullName>
    </alternativeName>
</protein>
<dbReference type="UniPathway" id="UPA00087">
    <property type="reaction ID" value="UER00173"/>
</dbReference>
<dbReference type="CDD" id="cd16009">
    <property type="entry name" value="PPM"/>
    <property type="match status" value="1"/>
</dbReference>
<comment type="subcellular location">
    <subcellularLocation>
        <location evidence="6">Cytoplasm</location>
    </subcellularLocation>
</comment>
<sequence length="403" mass="44159">MYKRVFGIVIDSVGIGAAPDAAKYGDEGSDTLGHIGKFYQHDWALPNLQKLGLGNIRKEQPIVGVEPVEQPIGYYGKMREQSVGKDSMDGHWEMMGLPVKVALSTYPNGFPKEIIDAISDFAHRPVLVNKPMSGTEVLKEYGEEANAVGGIMVYTSGDSVLQIAAHEEIVPLEELYKICEFARSLVNDAPNMVGRIIARPFIGTKAENFTRTANRHDFALKPMGTTDMERLQASGRKVIGIGKINDIFSGTGIDEGYHNESNMDGMDHIDHVMAEDFEGFAFTNLVDFDTMYGHRRDPKGMGQALMDFDARLGKVLEAMQDDDLLIITADHGNDPGFTGSDHTREEVPLLVYSPSMQAGGALPTRTTFADFGATLLENFNVAGAGVGTSFLSEIKEQRYVNTH</sequence>
<proteinExistence type="inferred from homology"/>
<comment type="caution">
    <text evidence="9">The sequence shown here is derived from an EMBL/GenBank/DDBJ whole genome shotgun (WGS) entry which is preliminary data.</text>
</comment>
<dbReference type="EC" id="5.4.2.7" evidence="6 7"/>
<feature type="binding site" evidence="6">
    <location>
        <position position="11"/>
    </location>
    <ligand>
        <name>Mn(2+)</name>
        <dbReference type="ChEBI" id="CHEBI:29035"/>
        <label>1</label>
    </ligand>
</feature>
<comment type="pathway">
    <text evidence="6">Carbohydrate degradation; 2-deoxy-D-ribose 1-phosphate degradation; D-glyceraldehyde 3-phosphate and acetaldehyde from 2-deoxy-alpha-D-ribose 1-phosphate: step 1/2.</text>
</comment>
<keyword evidence="2 6" id="KW-0963">Cytoplasm</keyword>
<dbReference type="InterPro" id="IPR006124">
    <property type="entry name" value="Metalloenzyme"/>
</dbReference>
<dbReference type="InterPro" id="IPR017850">
    <property type="entry name" value="Alkaline_phosphatase_core_sf"/>
</dbReference>
<dbReference type="AlphaFoldDB" id="A0A6C2C4Q8"/>
<comment type="similarity">
    <text evidence="1 6">Belongs to the phosphopentomutase family.</text>
</comment>
<evidence type="ECO:0000256" key="7">
    <source>
        <dbReference type="NCBIfam" id="TIGR01696"/>
    </source>
</evidence>
<dbReference type="PIRSF" id="PIRSF001491">
    <property type="entry name" value="Ppentomutase"/>
    <property type="match status" value="1"/>
</dbReference>
<evidence type="ECO:0000256" key="1">
    <source>
        <dbReference type="ARBA" id="ARBA00010373"/>
    </source>
</evidence>
<comment type="catalytic activity">
    <reaction evidence="6">
        <text>alpha-D-ribose 1-phosphate = D-ribose 5-phosphate</text>
        <dbReference type="Rhea" id="RHEA:18793"/>
        <dbReference type="ChEBI" id="CHEBI:57720"/>
        <dbReference type="ChEBI" id="CHEBI:78346"/>
        <dbReference type="EC" id="5.4.2.7"/>
    </reaction>
</comment>
<name>A0A6C2C4Q8_9LACO</name>
<dbReference type="HAMAP" id="MF_00740">
    <property type="entry name" value="Phosphopentomut"/>
    <property type="match status" value="1"/>
</dbReference>
<dbReference type="RefSeq" id="WP_148622812.1">
    <property type="nucleotide sequence ID" value="NZ_SDGZ01000015.1"/>
</dbReference>
<dbReference type="GO" id="GO:0009117">
    <property type="term" value="P:nucleotide metabolic process"/>
    <property type="evidence" value="ECO:0007669"/>
    <property type="project" value="UniProtKB-UniRule"/>
</dbReference>
<evidence type="ECO:0000256" key="4">
    <source>
        <dbReference type="ARBA" id="ARBA00023211"/>
    </source>
</evidence>
<feature type="binding site" evidence="6">
    <location>
        <position position="331"/>
    </location>
    <ligand>
        <name>Mn(2+)</name>
        <dbReference type="ChEBI" id="CHEBI:29035"/>
        <label>1</label>
    </ligand>
</feature>
<comment type="cofactor">
    <cofactor evidence="6">
        <name>Mn(2+)</name>
        <dbReference type="ChEBI" id="CHEBI:29035"/>
    </cofactor>
    <text evidence="6">Binds 2 manganese ions.</text>
</comment>
<dbReference type="EMBL" id="SDGZ01000015">
    <property type="protein sequence ID" value="TYC48950.1"/>
    <property type="molecule type" value="Genomic_DNA"/>
</dbReference>
<comment type="catalytic activity">
    <reaction evidence="6">
        <text>2-deoxy-alpha-D-ribose 1-phosphate = 2-deoxy-D-ribose 5-phosphate</text>
        <dbReference type="Rhea" id="RHEA:27658"/>
        <dbReference type="ChEBI" id="CHEBI:57259"/>
        <dbReference type="ChEBI" id="CHEBI:62877"/>
        <dbReference type="EC" id="5.4.2.7"/>
    </reaction>
</comment>
<gene>
    <name evidence="6" type="primary">deoB</name>
    <name evidence="9" type="ORF">ESZ50_06775</name>
</gene>
<dbReference type="NCBIfam" id="TIGR01696">
    <property type="entry name" value="deoB"/>
    <property type="match status" value="1"/>
</dbReference>
<dbReference type="GO" id="GO:0000287">
    <property type="term" value="F:magnesium ion binding"/>
    <property type="evidence" value="ECO:0007669"/>
    <property type="project" value="UniProtKB-UniRule"/>
</dbReference>
<dbReference type="GO" id="GO:0006018">
    <property type="term" value="P:2-deoxyribose 1-phosphate catabolic process"/>
    <property type="evidence" value="ECO:0007669"/>
    <property type="project" value="UniProtKB-UniRule"/>
</dbReference>
<dbReference type="Gene3D" id="3.40.720.10">
    <property type="entry name" value="Alkaline Phosphatase, subunit A"/>
    <property type="match status" value="1"/>
</dbReference>
<feature type="binding site" evidence="6">
    <location>
        <position position="342"/>
    </location>
    <ligand>
        <name>Mn(2+)</name>
        <dbReference type="ChEBI" id="CHEBI:29035"/>
        <label>2</label>
    </ligand>
</feature>
<dbReference type="GO" id="GO:0005829">
    <property type="term" value="C:cytosol"/>
    <property type="evidence" value="ECO:0007669"/>
    <property type="project" value="TreeGrafter"/>
</dbReference>
<dbReference type="SUPFAM" id="SSF53649">
    <property type="entry name" value="Alkaline phosphatase-like"/>
    <property type="match status" value="1"/>
</dbReference>
<evidence type="ECO:0000256" key="5">
    <source>
        <dbReference type="ARBA" id="ARBA00023235"/>
    </source>
</evidence>
<dbReference type="GO" id="GO:0006015">
    <property type="term" value="P:5-phosphoribose 1-diphosphate biosynthetic process"/>
    <property type="evidence" value="ECO:0007669"/>
    <property type="project" value="UniProtKB-UniPathway"/>
</dbReference>
<accession>A0A6C2C4Q8</accession>
<dbReference type="NCBIfam" id="NF003766">
    <property type="entry name" value="PRK05362.1"/>
    <property type="match status" value="1"/>
</dbReference>
<dbReference type="GO" id="GO:0008973">
    <property type="term" value="F:phosphopentomutase activity"/>
    <property type="evidence" value="ECO:0007669"/>
    <property type="project" value="UniProtKB-UniRule"/>
</dbReference>
<keyword evidence="10" id="KW-1185">Reference proteome</keyword>
<feature type="binding site" evidence="6">
    <location>
        <position position="294"/>
    </location>
    <ligand>
        <name>Mn(2+)</name>
        <dbReference type="ChEBI" id="CHEBI:29035"/>
        <label>2</label>
    </ligand>
</feature>